<dbReference type="Gene3D" id="1.10.238.10">
    <property type="entry name" value="EF-hand"/>
    <property type="match status" value="1"/>
</dbReference>
<dbReference type="InterPro" id="IPR011990">
    <property type="entry name" value="TPR-like_helical_dom_sf"/>
</dbReference>
<evidence type="ECO:0000259" key="5">
    <source>
        <dbReference type="PROSITE" id="PS50222"/>
    </source>
</evidence>
<feature type="repeat" description="PPR" evidence="4">
    <location>
        <begin position="923"/>
        <end position="957"/>
    </location>
</feature>
<feature type="domain" description="EF-hand" evidence="5">
    <location>
        <begin position="147"/>
        <end position="182"/>
    </location>
</feature>
<feature type="repeat" description="PPR" evidence="4">
    <location>
        <begin position="958"/>
        <end position="992"/>
    </location>
</feature>
<keyword evidence="2" id="KW-0677">Repeat</keyword>
<comment type="similarity">
    <text evidence="1">Belongs to the PPR family. P subfamily.</text>
</comment>
<evidence type="ECO:0000313" key="7">
    <source>
        <dbReference type="Proteomes" id="UP001154282"/>
    </source>
</evidence>
<evidence type="ECO:0000313" key="6">
    <source>
        <dbReference type="EMBL" id="CAI0396884.1"/>
    </source>
</evidence>
<dbReference type="Pfam" id="PF13202">
    <property type="entry name" value="EF-hand_5"/>
    <property type="match status" value="1"/>
</dbReference>
<organism evidence="6 7">
    <name type="scientific">Linum tenue</name>
    <dbReference type="NCBI Taxonomy" id="586396"/>
    <lineage>
        <taxon>Eukaryota</taxon>
        <taxon>Viridiplantae</taxon>
        <taxon>Streptophyta</taxon>
        <taxon>Embryophyta</taxon>
        <taxon>Tracheophyta</taxon>
        <taxon>Spermatophyta</taxon>
        <taxon>Magnoliopsida</taxon>
        <taxon>eudicotyledons</taxon>
        <taxon>Gunneridae</taxon>
        <taxon>Pentapetalae</taxon>
        <taxon>rosids</taxon>
        <taxon>fabids</taxon>
        <taxon>Malpighiales</taxon>
        <taxon>Linaceae</taxon>
        <taxon>Linum</taxon>
    </lineage>
</organism>
<dbReference type="SMART" id="SM00054">
    <property type="entry name" value="EFh"/>
    <property type="match status" value="4"/>
</dbReference>
<feature type="repeat" description="PPR" evidence="4">
    <location>
        <begin position="607"/>
        <end position="641"/>
    </location>
</feature>
<feature type="domain" description="EF-hand" evidence="5">
    <location>
        <begin position="54"/>
        <end position="89"/>
    </location>
</feature>
<feature type="repeat" description="PPR" evidence="4">
    <location>
        <begin position="818"/>
        <end position="852"/>
    </location>
</feature>
<dbReference type="Pfam" id="PF12854">
    <property type="entry name" value="PPR_1"/>
    <property type="match status" value="2"/>
</dbReference>
<gene>
    <name evidence="6" type="ORF">LITE_LOCUS9327</name>
</gene>
<name>A0AAV0IH75_9ROSI</name>
<dbReference type="Pfam" id="PF13041">
    <property type="entry name" value="PPR_2"/>
    <property type="match status" value="3"/>
</dbReference>
<dbReference type="InterPro" id="IPR002048">
    <property type="entry name" value="EF_hand_dom"/>
</dbReference>
<evidence type="ECO:0000256" key="4">
    <source>
        <dbReference type="PROSITE-ProRule" id="PRU00708"/>
    </source>
</evidence>
<evidence type="ECO:0000256" key="3">
    <source>
        <dbReference type="ARBA" id="ARBA00022837"/>
    </source>
</evidence>
<dbReference type="PROSITE" id="PS50222">
    <property type="entry name" value="EF_HAND_2"/>
    <property type="match status" value="2"/>
</dbReference>
<feature type="repeat" description="PPR" evidence="4">
    <location>
        <begin position="642"/>
        <end position="676"/>
    </location>
</feature>
<dbReference type="GO" id="GO:0005509">
    <property type="term" value="F:calcium ion binding"/>
    <property type="evidence" value="ECO:0007669"/>
    <property type="project" value="InterPro"/>
</dbReference>
<protein>
    <recommendedName>
        <fullName evidence="5">EF-hand domain-containing protein</fullName>
    </recommendedName>
</protein>
<dbReference type="Gene3D" id="1.25.40.10">
    <property type="entry name" value="Tetratricopeptide repeat domain"/>
    <property type="match status" value="7"/>
</dbReference>
<dbReference type="CDD" id="cd00051">
    <property type="entry name" value="EFh"/>
    <property type="match status" value="1"/>
</dbReference>
<dbReference type="InterPro" id="IPR011992">
    <property type="entry name" value="EF-hand-dom_pair"/>
</dbReference>
<feature type="repeat" description="PPR" evidence="4">
    <location>
        <begin position="783"/>
        <end position="817"/>
    </location>
</feature>
<accession>A0AAV0IH75</accession>
<dbReference type="InterPro" id="IPR050872">
    <property type="entry name" value="PPR_P_subfamily"/>
</dbReference>
<comment type="caution">
    <text evidence="6">The sequence shown here is derived from an EMBL/GenBank/DDBJ whole genome shotgun (WGS) entry which is preliminary data.</text>
</comment>
<dbReference type="AlphaFoldDB" id="A0AAV0IH75"/>
<sequence>MGGDVVKAESPRRVWVPETKIESKMLDAMKQREAAGCSLRSFNSILLKFPKIDSSLKKCKAIFEQFDLDCNGTIDHEELRRCFDKLEISFTEEEINDLFAACDINDDYGMNFHEFIVLLCLVYLLKAAAAVAADPNKPKMGMPNLEASFETLVDAFVFFDKNMDGYVSKNELIQAIQDSGERAAGRIALKRFGNSLPPPLHIVVLEARSACGFELLLTMNMIMAEEMDWDKNGMVNIKEFLFAFTKWVGIEDDDDDEEEEGDENAKDVSSLPTYLFFSDSPPRLWLRFHRLCPAITCCFTVHSSTVKQIEKSEEARVPAVFDSITLFAMIFRSGTYRAARRSAAEALASGRPTGCQYAHQVFDFSFSSLSSSDHSPRSSSNVNFRSRPFERRDFDDNGNAHSKRLRQMGVSDVEVRADEVLESDCSEEFEESDVDGGDDDEKSFKVLDSFNRDREQKQETMRIELGEHELRHPLVREVCRLIDRRSAWNPKMEAELKNLLRSLKPRLVCAVLRSQADERVALSFFYWADRQWRYRHHPIVYYVLLEMLSKTKLCQGARRIIVLMARRGVERRPEIFSYLMISYSRAGRLRNAMQVLTRMQKAGIEPNLLICNTTIHVLVLANRMDKALRFMERMQLVGITPNVVTYNALIKGYCDVHRVEDAMELIAEMPFKGCPPDKVSYYTVMTFLCKEKRIEQVRSLMETMVKSSKLLPDQVTYNILIHVLSKHQHSDEALVFLREAEERGFPVDKVEYSAVVDSYCKQGKMDRAKEIVNEMLSKGCAPDVVTYTAVVNGLCQVGEVEQATRMLQQMYKHGCKPNTVSYTALLNGLCRNGNSSKAREMMNMSEEEWWTPNAITYSVVMHGLRREEKLSEACDVVREMVGKGFFPTPVEINQLLQALCSGGKADVAKKFMEECLHNGCAVNSVNFTTVIHGFCQNDNLEAALSLLDDMYLSNKHPDAVTYTAVIDALCKKGRMDEATEIATKMLKQGVDPTPVTFRTVIHGYCQMGRVEDLLKLLDKMLSRQKIRTVYNQVIEKLCRFGNPEAADKLLGNVLRTASRIDANTCHVLMESHLSKGVPLSAYNVACRMFNRNLIPDIKLCEKVSKKLKAEGKSKEADSLLLRFVERGSVSPQHFLTLET</sequence>
<keyword evidence="7" id="KW-1185">Reference proteome</keyword>
<feature type="repeat" description="PPR" evidence="4">
    <location>
        <begin position="572"/>
        <end position="606"/>
    </location>
</feature>
<dbReference type="Proteomes" id="UP001154282">
    <property type="component" value="Unassembled WGS sequence"/>
</dbReference>
<dbReference type="EMBL" id="CAMGYJ010000004">
    <property type="protein sequence ID" value="CAI0396884.1"/>
    <property type="molecule type" value="Genomic_DNA"/>
</dbReference>
<evidence type="ECO:0000256" key="1">
    <source>
        <dbReference type="ARBA" id="ARBA00007626"/>
    </source>
</evidence>
<feature type="repeat" description="PPR" evidence="4">
    <location>
        <begin position="748"/>
        <end position="782"/>
    </location>
</feature>
<reference evidence="6" key="1">
    <citation type="submission" date="2022-08" db="EMBL/GenBank/DDBJ databases">
        <authorList>
            <person name="Gutierrez-Valencia J."/>
        </authorList>
    </citation>
    <scope>NUCLEOTIDE SEQUENCE</scope>
</reference>
<feature type="repeat" description="PPR" evidence="4">
    <location>
        <begin position="713"/>
        <end position="747"/>
    </location>
</feature>
<dbReference type="PANTHER" id="PTHR46128">
    <property type="entry name" value="MITOCHONDRIAL GROUP I INTRON SPLICING FACTOR CCM1"/>
    <property type="match status" value="1"/>
</dbReference>
<feature type="repeat" description="PPR" evidence="4">
    <location>
        <begin position="993"/>
        <end position="1023"/>
    </location>
</feature>
<dbReference type="Pfam" id="PF13812">
    <property type="entry name" value="PPR_3"/>
    <property type="match status" value="1"/>
</dbReference>
<keyword evidence="3" id="KW-0106">Calcium</keyword>
<dbReference type="Pfam" id="PF01535">
    <property type="entry name" value="PPR"/>
    <property type="match status" value="2"/>
</dbReference>
<dbReference type="SUPFAM" id="SSF47473">
    <property type="entry name" value="EF-hand"/>
    <property type="match status" value="1"/>
</dbReference>
<dbReference type="InterPro" id="IPR002885">
    <property type="entry name" value="PPR_rpt"/>
</dbReference>
<dbReference type="InterPro" id="IPR018247">
    <property type="entry name" value="EF_Hand_1_Ca_BS"/>
</dbReference>
<dbReference type="PROSITE" id="PS00018">
    <property type="entry name" value="EF_HAND_1"/>
    <property type="match status" value="2"/>
</dbReference>
<proteinExistence type="inferred from homology"/>
<feature type="repeat" description="PPR" evidence="4">
    <location>
        <begin position="853"/>
        <end position="887"/>
    </location>
</feature>
<dbReference type="Pfam" id="PF13499">
    <property type="entry name" value="EF-hand_7"/>
    <property type="match status" value="1"/>
</dbReference>
<evidence type="ECO:0000256" key="2">
    <source>
        <dbReference type="ARBA" id="ARBA00022737"/>
    </source>
</evidence>
<dbReference type="PANTHER" id="PTHR46128:SF211">
    <property type="entry name" value="PENTACOTRIPEPTIDE-REPEAT REGION OF PRORP DOMAIN-CONTAINING PROTEIN"/>
    <property type="match status" value="1"/>
</dbReference>
<dbReference type="PROSITE" id="PS51375">
    <property type="entry name" value="PPR"/>
    <property type="match status" value="11"/>
</dbReference>
<dbReference type="NCBIfam" id="TIGR00756">
    <property type="entry name" value="PPR"/>
    <property type="match status" value="12"/>
</dbReference>